<dbReference type="HOGENOM" id="CLU_049301_12_2_5"/>
<dbReference type="STRING" id="217511.GCA_001463845_01490"/>
<organism evidence="2 3">
    <name type="scientific">Fulvimarina pelagi HTCC2506</name>
    <dbReference type="NCBI Taxonomy" id="314231"/>
    <lineage>
        <taxon>Bacteria</taxon>
        <taxon>Pseudomonadati</taxon>
        <taxon>Pseudomonadota</taxon>
        <taxon>Alphaproteobacteria</taxon>
        <taxon>Hyphomicrobiales</taxon>
        <taxon>Aurantimonadaceae</taxon>
        <taxon>Fulvimarina</taxon>
    </lineage>
</organism>
<comment type="caution">
    <text evidence="2">The sequence shown here is derived from an EMBL/GenBank/DDBJ whole genome shotgun (WGS) entry which is preliminary data.</text>
</comment>
<reference evidence="2 3" key="1">
    <citation type="journal article" date="2010" name="J. Bacteriol.">
        <title>Genome sequence of Fulvimarina pelagi HTCC2506T, a Mn(II)-oxidizing alphaproteobacterium possessing an aerobic anoxygenic photosynthetic gene cluster and Xanthorhodopsin.</title>
        <authorList>
            <person name="Kang I."/>
            <person name="Oh H.M."/>
            <person name="Lim S.I."/>
            <person name="Ferriera S."/>
            <person name="Giovannoni S.J."/>
            <person name="Cho J.C."/>
        </authorList>
    </citation>
    <scope>NUCLEOTIDE SEQUENCE [LARGE SCALE GENOMIC DNA]</scope>
    <source>
        <strain evidence="2 3">HTCC2506</strain>
    </source>
</reference>
<gene>
    <name evidence="2" type="ORF">FP2506_04656</name>
</gene>
<dbReference type="AlphaFoldDB" id="Q0FZV1"/>
<dbReference type="EMBL" id="AATP01000007">
    <property type="protein sequence ID" value="EAU40490.1"/>
    <property type="molecule type" value="Genomic_DNA"/>
</dbReference>
<dbReference type="eggNOG" id="COG0589">
    <property type="taxonomic scope" value="Bacteria"/>
</dbReference>
<name>Q0FZV1_9HYPH</name>
<dbReference type="SUPFAM" id="SSF52402">
    <property type="entry name" value="Adenine nucleotide alpha hydrolases-like"/>
    <property type="match status" value="1"/>
</dbReference>
<protein>
    <recommendedName>
        <fullName evidence="1">UspA domain-containing protein</fullName>
    </recommendedName>
</protein>
<evidence type="ECO:0000313" key="2">
    <source>
        <dbReference type="EMBL" id="EAU40490.1"/>
    </source>
</evidence>
<accession>Q0FZV1</accession>
<dbReference type="InterPro" id="IPR006016">
    <property type="entry name" value="UspA"/>
</dbReference>
<dbReference type="Gene3D" id="3.40.50.620">
    <property type="entry name" value="HUPs"/>
    <property type="match status" value="1"/>
</dbReference>
<dbReference type="CDD" id="cd00293">
    <property type="entry name" value="USP-like"/>
    <property type="match status" value="1"/>
</dbReference>
<dbReference type="Pfam" id="PF00582">
    <property type="entry name" value="Usp"/>
    <property type="match status" value="1"/>
</dbReference>
<sequence length="172" mass="18784">MSGFLCGQTVKIETSRVCEGFSSEPLAWIKRRRIRMYTRILVPIDLDHREKLEKAMKTAADLAKHYQASIVYVGVGSSAPSGSAHTPEEYKKAVERFAKSQSDTYGVSATGEAVIVHDPSVELDRAILKAIERNGSDLVVMATHVPGIPDHFYAAHGAKVASRASVSVMLVR</sequence>
<proteinExistence type="predicted"/>
<evidence type="ECO:0000313" key="3">
    <source>
        <dbReference type="Proteomes" id="UP000004310"/>
    </source>
</evidence>
<dbReference type="Proteomes" id="UP000004310">
    <property type="component" value="Unassembled WGS sequence"/>
</dbReference>
<dbReference type="InterPro" id="IPR014729">
    <property type="entry name" value="Rossmann-like_a/b/a_fold"/>
</dbReference>
<feature type="domain" description="UspA" evidence="1">
    <location>
        <begin position="36"/>
        <end position="172"/>
    </location>
</feature>
<keyword evidence="3" id="KW-1185">Reference proteome</keyword>
<evidence type="ECO:0000259" key="1">
    <source>
        <dbReference type="Pfam" id="PF00582"/>
    </source>
</evidence>